<feature type="region of interest" description="Disordered" evidence="1">
    <location>
        <begin position="1253"/>
        <end position="1304"/>
    </location>
</feature>
<evidence type="ECO:0000256" key="1">
    <source>
        <dbReference type="SAM" id="MobiDB-lite"/>
    </source>
</evidence>
<evidence type="ECO:0000313" key="2">
    <source>
        <dbReference type="EMBL" id="MDN7795101.1"/>
    </source>
</evidence>
<evidence type="ECO:0000313" key="3">
    <source>
        <dbReference type="Proteomes" id="UP001171620"/>
    </source>
</evidence>
<dbReference type="EMBL" id="JAUJRV010000005">
    <property type="protein sequence ID" value="MDN7795101.1"/>
    <property type="molecule type" value="Genomic_DNA"/>
</dbReference>
<feature type="region of interest" description="Disordered" evidence="1">
    <location>
        <begin position="857"/>
        <end position="878"/>
    </location>
</feature>
<dbReference type="NCBIfam" id="NF047352">
    <property type="entry name" value="P_loop_sacsin"/>
    <property type="match status" value="1"/>
</dbReference>
<reference evidence="2" key="1">
    <citation type="submission" date="2023-07" db="EMBL/GenBank/DDBJ databases">
        <title>A collection of bacterial strains from the Burkholderia cepacia Research Laboratory and Repository.</title>
        <authorList>
            <person name="Lipuma J."/>
            <person name="Spilker T."/>
            <person name="Caverly L."/>
        </authorList>
    </citation>
    <scope>NUCLEOTIDE SEQUENCE</scope>
    <source>
        <strain evidence="2">AU44268</strain>
    </source>
</reference>
<protein>
    <recommendedName>
        <fullName evidence="4">DUF3883 domain-containing protein</fullName>
    </recommendedName>
</protein>
<organism evidence="2 3">
    <name type="scientific">Burkholderia vietnamiensis</name>
    <dbReference type="NCBI Taxonomy" id="60552"/>
    <lineage>
        <taxon>Bacteria</taxon>
        <taxon>Pseudomonadati</taxon>
        <taxon>Pseudomonadota</taxon>
        <taxon>Betaproteobacteria</taxon>
        <taxon>Burkholderiales</taxon>
        <taxon>Burkholderiaceae</taxon>
        <taxon>Burkholderia</taxon>
        <taxon>Burkholderia cepacia complex</taxon>
    </lineage>
</organism>
<proteinExistence type="predicted"/>
<feature type="region of interest" description="Disordered" evidence="1">
    <location>
        <begin position="282"/>
        <end position="303"/>
    </location>
</feature>
<dbReference type="Proteomes" id="UP001171620">
    <property type="component" value="Unassembled WGS sequence"/>
</dbReference>
<dbReference type="RefSeq" id="WP_198108697.1">
    <property type="nucleotide sequence ID" value="NZ_JAEDWX010000012.1"/>
</dbReference>
<name>A0AAW7SVU5_BURVI</name>
<accession>A0AAW7SVU5</accession>
<evidence type="ECO:0008006" key="4">
    <source>
        <dbReference type="Google" id="ProtNLM"/>
    </source>
</evidence>
<gene>
    <name evidence="2" type="ORF">QZM33_09045</name>
</gene>
<comment type="caution">
    <text evidence="2">The sequence shown here is derived from an EMBL/GenBank/DDBJ whole genome shotgun (WGS) entry which is preliminary data.</text>
</comment>
<sequence>MATVEIGGEEEKGRAAADRLAHEWSDRAWVPLDPSVDWARAAIVRLGEIIAAQPSMLRASMRGAGKGASTLSPRPFQGLVECLQNADDLGATSMRIAYRMSPRPELLITHDGSPVTLANVGAMLLPWLSTKGDDPEASGRFGIGQRTLSSLGGPIEIHAPPFHFVMGDDGPEPCEPEVDVESVYGAALRHTMLVIPLLPTVSGSAIAEAVRELNVDSLIFLKSIRRLHFRNFEDPSQDLDFAIEVTVAGSGEIHFEGEVAEVDVTEVRVLAPSQEAERTRYRRYSTRRAVGPDEKRSNKSTGSSTPIAICVPLAKARPLRLYDRMPLPVWTGLSIGLNAQFDPDSARSTLQPNDWNIARFADLGRLVTWAAMNEFSVGRASSWSHVPLGAEADDGEGWTEGQVRTLVAYCHNALREQLLIRTDAGPTALADIAYEHEDLEALLTEADVERLRPNSVAMPRGGRDAEGRWRQVLDELGQCEVVEVIDALNVVDGQVERGAEWYVSFAALAERHQLTEKFSARPGILLDGGVTTARPQQGDPWVLVRKSAPDALATRLGLARRIHPAYLDSEAPTTTFLSTLEKLGVLFDDRDADGDVFAVLGRTPATGAGSNMPLRLEDDDLIALRGAWARLARDQHAALGPRIGRSIELKAMWYGVDGKRVTGWARPIETYLPAAIDREVDSFAKAAGRAPGIKWVDPDYARLLKQSAGRSAIGAQRLLAAWGVAREPRLVKPADERAHWARDTTPASSVGHMQTSEQLHAVRAGRNTHLIDDHWSPDADIVAADIAKSSVKLRRKRAVAFLATLSRRWDRLYSEAATAIPAYAYNGYWHRSTEVRATWLARLADVKWMPDSANGLQRPSELQLQVQGSPPRPSERSTTVAKLDSQILRSGVLAALGVKAGPTQRDLVARLQALRKEEVTASVSKEASSTYQLLAASLRDRSEGGPEGRMTQAQLRNAFRAGIDGPGLLLVDGQWNSPEQVFRGPALFGTRRAFAPHVEGLEPLWITLGVHLPSAADAIAVLKEIAVGEPSSADLGIAICAYTLIAAEVEKMSSQLRTTLKRLPLWTGSAWVTERPVYALESEALLASAAPEMRVWRTGITSFSAVEALLPSLGVVRLTPADFQAVSTPAYGLTEGELLRPVFAGAISLLRQELVRADQVLLDSLSIDWDELLAAPVVIDPQLSIVANLSSSQVVLPARAHISHEPLRLIVREAADLATAEGAGAAVASLFSGDRQKAAWAWASIWPRAAAGEQAKGAVMPKRRAERGDGKERLERLAKQAAQRTKPKELKKSEAPKPVSKQPVQVRKLRELEDLEPSAGEIVNEGAKPSGGMVFAKRRAAKPRVFTDGEAKPKQHGAPQVRTVLPPSSDRERMALDAVRRALRLDERQINDLRAARGVGIDAIDELRQCYEIKMSSGTDMPCDVTLTASEVEAAQNDEDFFLAIVSGLEDGSGQLRVRFIFDPLANLDVRVRGDLILTGVDKAEALEFRFDKRPTESEAVQSSK</sequence>
<feature type="compositionally biased region" description="Polar residues" evidence="1">
    <location>
        <begin position="857"/>
        <end position="868"/>
    </location>
</feature>
<feature type="compositionally biased region" description="Basic and acidic residues" evidence="1">
    <location>
        <begin position="1266"/>
        <end position="1278"/>
    </location>
</feature>
<feature type="compositionally biased region" description="Basic and acidic residues" evidence="1">
    <location>
        <begin position="1286"/>
        <end position="1295"/>
    </location>
</feature>